<proteinExistence type="predicted"/>
<dbReference type="Gene3D" id="3.60.10.10">
    <property type="entry name" value="Endonuclease/exonuclease/phosphatase"/>
    <property type="match status" value="1"/>
</dbReference>
<sequence length="121" mass="13793">MFSQNTWDNWMDMITRPIYVLSTRDSPQNKRYTQTKCKGMEKIFYANGSGKNAGIATFAYDKIGFKTKTIIRGKGHYIMTKGAIQPRATILVNIYVPNMGAPKYIKQILMDKREGSTVIQS</sequence>
<organism evidence="1 2">
    <name type="scientific">Phyllostomus discolor</name>
    <name type="common">pale spear-nosed bat</name>
    <dbReference type="NCBI Taxonomy" id="89673"/>
    <lineage>
        <taxon>Eukaryota</taxon>
        <taxon>Metazoa</taxon>
        <taxon>Chordata</taxon>
        <taxon>Craniata</taxon>
        <taxon>Vertebrata</taxon>
        <taxon>Euteleostomi</taxon>
        <taxon>Mammalia</taxon>
        <taxon>Eutheria</taxon>
        <taxon>Laurasiatheria</taxon>
        <taxon>Chiroptera</taxon>
        <taxon>Yangochiroptera</taxon>
        <taxon>Phyllostomidae</taxon>
        <taxon>Phyllostominae</taxon>
        <taxon>Phyllostomus</taxon>
    </lineage>
</organism>
<dbReference type="AlphaFoldDB" id="A0A834BC29"/>
<dbReference type="Proteomes" id="UP000664940">
    <property type="component" value="Unassembled WGS sequence"/>
</dbReference>
<gene>
    <name evidence="1" type="ORF">HJG60_009716</name>
</gene>
<dbReference type="EMBL" id="JABVXQ010000002">
    <property type="protein sequence ID" value="KAF6125191.1"/>
    <property type="molecule type" value="Genomic_DNA"/>
</dbReference>
<accession>A0A834BC29</accession>
<dbReference type="InterPro" id="IPR036691">
    <property type="entry name" value="Endo/exonu/phosph_ase_sf"/>
</dbReference>
<protein>
    <submittedName>
        <fullName evidence="1">Uncharacterized protein</fullName>
    </submittedName>
</protein>
<evidence type="ECO:0000313" key="2">
    <source>
        <dbReference type="Proteomes" id="UP000664940"/>
    </source>
</evidence>
<reference evidence="1 2" key="1">
    <citation type="journal article" date="2020" name="Nature">
        <title>Six reference-quality genomes reveal evolution of bat adaptations.</title>
        <authorList>
            <person name="Jebb D."/>
            <person name="Huang Z."/>
            <person name="Pippel M."/>
            <person name="Hughes G.M."/>
            <person name="Lavrichenko K."/>
            <person name="Devanna P."/>
            <person name="Winkler S."/>
            <person name="Jermiin L.S."/>
            <person name="Skirmuntt E.C."/>
            <person name="Katzourakis A."/>
            <person name="Burkitt-Gray L."/>
            <person name="Ray D.A."/>
            <person name="Sullivan K.A.M."/>
            <person name="Roscito J.G."/>
            <person name="Kirilenko B.M."/>
            <person name="Davalos L.M."/>
            <person name="Corthals A.P."/>
            <person name="Power M.L."/>
            <person name="Jones G."/>
            <person name="Ransome R.D."/>
            <person name="Dechmann D.K.N."/>
            <person name="Locatelli A.G."/>
            <person name="Puechmaille S.J."/>
            <person name="Fedrigo O."/>
            <person name="Jarvis E.D."/>
            <person name="Hiller M."/>
            <person name="Vernes S.C."/>
            <person name="Myers E.W."/>
            <person name="Teeling E.C."/>
        </authorList>
    </citation>
    <scope>NUCLEOTIDE SEQUENCE [LARGE SCALE GENOMIC DNA]</scope>
    <source>
        <strain evidence="1">Bat1K_MPI-CBG_1</strain>
    </source>
</reference>
<comment type="caution">
    <text evidence="1">The sequence shown here is derived from an EMBL/GenBank/DDBJ whole genome shotgun (WGS) entry which is preliminary data.</text>
</comment>
<name>A0A834BC29_9CHIR</name>
<evidence type="ECO:0000313" key="1">
    <source>
        <dbReference type="EMBL" id="KAF6125191.1"/>
    </source>
</evidence>